<dbReference type="EMBL" id="SUYD01000002">
    <property type="protein sequence ID" value="MBE6265365.1"/>
    <property type="molecule type" value="Genomic_DNA"/>
</dbReference>
<protein>
    <submittedName>
        <fullName evidence="2">Uncharacterized protein</fullName>
    </submittedName>
</protein>
<dbReference type="AlphaFoldDB" id="A0A928BQA2"/>
<organism evidence="2 3">
    <name type="scientific">Xylanibacter ruminicola</name>
    <name type="common">Prevotella ruminicola</name>
    <dbReference type="NCBI Taxonomy" id="839"/>
    <lineage>
        <taxon>Bacteria</taxon>
        <taxon>Pseudomonadati</taxon>
        <taxon>Bacteroidota</taxon>
        <taxon>Bacteroidia</taxon>
        <taxon>Bacteroidales</taxon>
        <taxon>Prevotellaceae</taxon>
        <taxon>Xylanibacter</taxon>
    </lineage>
</organism>
<gene>
    <name evidence="2" type="ORF">E7102_02660</name>
</gene>
<comment type="caution">
    <text evidence="2">The sequence shown here is derived from an EMBL/GenBank/DDBJ whole genome shotgun (WGS) entry which is preliminary data.</text>
</comment>
<proteinExistence type="predicted"/>
<name>A0A928BQA2_XYLRU</name>
<feature type="transmembrane region" description="Helical" evidence="1">
    <location>
        <begin position="63"/>
        <end position="82"/>
    </location>
</feature>
<feature type="transmembrane region" description="Helical" evidence="1">
    <location>
        <begin position="189"/>
        <end position="207"/>
    </location>
</feature>
<evidence type="ECO:0000313" key="2">
    <source>
        <dbReference type="EMBL" id="MBE6265365.1"/>
    </source>
</evidence>
<reference evidence="2" key="1">
    <citation type="submission" date="2019-04" db="EMBL/GenBank/DDBJ databases">
        <title>Evolution of Biomass-Degrading Anaerobic Consortia Revealed by Metagenomics.</title>
        <authorList>
            <person name="Peng X."/>
        </authorList>
    </citation>
    <scope>NUCLEOTIDE SEQUENCE</scope>
    <source>
        <strain evidence="2">SIG141</strain>
    </source>
</reference>
<feature type="transmembrane region" description="Helical" evidence="1">
    <location>
        <begin position="149"/>
        <end position="168"/>
    </location>
</feature>
<keyword evidence="1" id="KW-0812">Transmembrane</keyword>
<keyword evidence="1" id="KW-1133">Transmembrane helix</keyword>
<sequence length="478" mass="56796">MNIELNEHSSDVKDILNRYHINDTFWHFSPKYYDAYIRKICGDYLYESSAAFKNSKFSWVKNFFLHSCFIILGAFVSLMKSFGMSKPHGKINEDARILACPFCWRYVWFKRLPHMIKESIRIVYHPLFHYDYYKKNVEAYDRKVVIPEFYQFTFRDIFYSLFLIIRYYRRLSRCAKELDDIYGIYTGKFSRIFIFPILYGGFVRRFIEDHIKSNDGLVWLFDYDYDYKYIIFNNLIHELRKNDVTVHIQHGSFVTYNPAYCNPVCDYSLCCSHREKEVIDHFNAFDSKIEILGAPLQTFDDVPKDDKSEKQWDVLLLLAATDGIELEPMKKVLQFFHNSTYKCKVRFRPASKSTDRLKLCSYLNGMDESEGTTLYEDVSMSKIVVSFSDDALYTAIRNNNPIIYLRNIDIRKNYEMTGRSAFFYIINDSELSSVPVSELILRYRECNYDSDSFVLNNFGYFNINEISNRLNSLLSKLL</sequence>
<evidence type="ECO:0000256" key="1">
    <source>
        <dbReference type="SAM" id="Phobius"/>
    </source>
</evidence>
<keyword evidence="1" id="KW-0472">Membrane</keyword>
<evidence type="ECO:0000313" key="3">
    <source>
        <dbReference type="Proteomes" id="UP000763088"/>
    </source>
</evidence>
<accession>A0A928BQA2</accession>
<dbReference type="Proteomes" id="UP000763088">
    <property type="component" value="Unassembled WGS sequence"/>
</dbReference>